<sequence length="428" mass="47693">MSRAVRRIGLLHHVGGGNLGDEATVETVARNIRQRWPKAEIVALSMNPDDTEARHGVKSYPLRRMRWSIGYRPAGPESAFKKKLKVLARKCKASYPLAMARLPSEALRELSFLMSSRHKVKSLDLLIICGGGQLTGRDGPWGFPYTLFKWIALARSAGVRCIFLNVGAGPLTTPLSKFFARRALHGADYVSFRDNKSQALVREIGFTGKSWVFPDKVYSLEFAAINTAPPDKGSRRTVGLAPMPYPDHGGAPTENDQILYNEFIGKLASFGSWLASQSYALEFFGTDIGVDPKAIDDLQKTLQFQQALCPSRNGTRRPVQSVHDLLATMSRVDYVVTCRFHGVVFAHLLNKPVLAIAHHPKVAELMSDLELSSYCVDIRNFDPDLLAERFASMVVRTEEIKARMAASLTTNRQLLRRQFDELFGLEVS</sequence>
<dbReference type="PANTHER" id="PTHR36836:SF1">
    <property type="entry name" value="COLANIC ACID BIOSYNTHESIS PROTEIN WCAK"/>
    <property type="match status" value="1"/>
</dbReference>
<name>A0A176ZHK9_9BRAD</name>
<organism evidence="2 3">
    <name type="scientific">Bradyrhizobium neotropicale</name>
    <dbReference type="NCBI Taxonomy" id="1497615"/>
    <lineage>
        <taxon>Bacteria</taxon>
        <taxon>Pseudomonadati</taxon>
        <taxon>Pseudomonadota</taxon>
        <taxon>Alphaproteobacteria</taxon>
        <taxon>Hyphomicrobiales</taxon>
        <taxon>Nitrobacteraceae</taxon>
        <taxon>Bradyrhizobium</taxon>
    </lineage>
</organism>
<comment type="caution">
    <text evidence="2">The sequence shown here is derived from an EMBL/GenBank/DDBJ whole genome shotgun (WGS) entry which is preliminary data.</text>
</comment>
<dbReference type="AlphaFoldDB" id="A0A176ZHK9"/>
<protein>
    <recommendedName>
        <fullName evidence="1">Polysaccharide pyruvyl transferase domain-containing protein</fullName>
    </recommendedName>
</protein>
<dbReference type="PANTHER" id="PTHR36836">
    <property type="entry name" value="COLANIC ACID BIOSYNTHESIS PROTEIN WCAK"/>
    <property type="match status" value="1"/>
</dbReference>
<dbReference type="GeneID" id="32584497"/>
<dbReference type="InterPro" id="IPR007345">
    <property type="entry name" value="Polysacch_pyruvyl_Trfase"/>
</dbReference>
<evidence type="ECO:0000313" key="2">
    <source>
        <dbReference type="EMBL" id="OAF19352.1"/>
    </source>
</evidence>
<accession>A0A176ZHK9</accession>
<dbReference type="Proteomes" id="UP000077173">
    <property type="component" value="Unassembled WGS sequence"/>
</dbReference>
<proteinExistence type="predicted"/>
<dbReference type="Pfam" id="PF04230">
    <property type="entry name" value="PS_pyruv_trans"/>
    <property type="match status" value="1"/>
</dbReference>
<reference evidence="2 3" key="1">
    <citation type="submission" date="2016-02" db="EMBL/GenBank/DDBJ databases">
        <title>Draft genome sequence of the strain BR 10247T Bradyrhizobium neotropicale isolated from nodules of Centrolobium paraense.</title>
        <authorList>
            <person name="Simoes-Araujo J.L."/>
            <person name="Barauna A.C."/>
            <person name="Silva K."/>
            <person name="Zilli J.E."/>
        </authorList>
    </citation>
    <scope>NUCLEOTIDE SEQUENCE [LARGE SCALE GENOMIC DNA]</scope>
    <source>
        <strain evidence="2 3">BR 10247</strain>
    </source>
</reference>
<gene>
    <name evidence="2" type="ORF">AXW67_36830</name>
</gene>
<evidence type="ECO:0000259" key="1">
    <source>
        <dbReference type="Pfam" id="PF04230"/>
    </source>
</evidence>
<evidence type="ECO:0000313" key="3">
    <source>
        <dbReference type="Proteomes" id="UP000077173"/>
    </source>
</evidence>
<keyword evidence="3" id="KW-1185">Reference proteome</keyword>
<dbReference type="RefSeq" id="WP_063676871.1">
    <property type="nucleotide sequence ID" value="NZ_LSEF01000025.1"/>
</dbReference>
<dbReference type="EMBL" id="LSEF01000025">
    <property type="protein sequence ID" value="OAF19352.1"/>
    <property type="molecule type" value="Genomic_DNA"/>
</dbReference>
<feature type="domain" description="Polysaccharide pyruvyl transferase" evidence="1">
    <location>
        <begin position="18"/>
        <end position="359"/>
    </location>
</feature>